<dbReference type="HOGENOM" id="CLU_2638804_0_0_1"/>
<proteinExistence type="predicted"/>
<dbReference type="EMBL" id="KN831329">
    <property type="protein sequence ID" value="KIK72023.1"/>
    <property type="molecule type" value="Genomic_DNA"/>
</dbReference>
<organism evidence="1 2">
    <name type="scientific">Paxillus rubicundulus Ve08.2h10</name>
    <dbReference type="NCBI Taxonomy" id="930991"/>
    <lineage>
        <taxon>Eukaryota</taxon>
        <taxon>Fungi</taxon>
        <taxon>Dikarya</taxon>
        <taxon>Basidiomycota</taxon>
        <taxon>Agaricomycotina</taxon>
        <taxon>Agaricomycetes</taxon>
        <taxon>Agaricomycetidae</taxon>
        <taxon>Boletales</taxon>
        <taxon>Paxilineae</taxon>
        <taxon>Paxillaceae</taxon>
        <taxon>Paxillus</taxon>
    </lineage>
</organism>
<evidence type="ECO:0000313" key="1">
    <source>
        <dbReference type="EMBL" id="KIK72023.1"/>
    </source>
</evidence>
<evidence type="ECO:0000313" key="2">
    <source>
        <dbReference type="Proteomes" id="UP000054538"/>
    </source>
</evidence>
<sequence>MSNNEANYEQPISLVTKNKLKKNSSSIDQHTNLGNALFHSGAVPAQRVGSSHVRKLAWKLASDENAEASASKFSTSK</sequence>
<dbReference type="AlphaFoldDB" id="A0A0D0C8T2"/>
<accession>A0A0D0C8T2</accession>
<dbReference type="InParanoid" id="A0A0D0C8T2"/>
<dbReference type="Proteomes" id="UP000054538">
    <property type="component" value="Unassembled WGS sequence"/>
</dbReference>
<protein>
    <submittedName>
        <fullName evidence="1">Uncharacterized protein</fullName>
    </submittedName>
</protein>
<reference evidence="2" key="2">
    <citation type="submission" date="2015-01" db="EMBL/GenBank/DDBJ databases">
        <title>Evolutionary Origins and Diversification of the Mycorrhizal Mutualists.</title>
        <authorList>
            <consortium name="DOE Joint Genome Institute"/>
            <consortium name="Mycorrhizal Genomics Consortium"/>
            <person name="Kohler A."/>
            <person name="Kuo A."/>
            <person name="Nagy L.G."/>
            <person name="Floudas D."/>
            <person name="Copeland A."/>
            <person name="Barry K.W."/>
            <person name="Cichocki N."/>
            <person name="Veneault-Fourrey C."/>
            <person name="LaButti K."/>
            <person name="Lindquist E.A."/>
            <person name="Lipzen A."/>
            <person name="Lundell T."/>
            <person name="Morin E."/>
            <person name="Murat C."/>
            <person name="Riley R."/>
            <person name="Ohm R."/>
            <person name="Sun H."/>
            <person name="Tunlid A."/>
            <person name="Henrissat B."/>
            <person name="Grigoriev I.V."/>
            <person name="Hibbett D.S."/>
            <person name="Martin F."/>
        </authorList>
    </citation>
    <scope>NUCLEOTIDE SEQUENCE [LARGE SCALE GENOMIC DNA]</scope>
    <source>
        <strain evidence="2">Ve08.2h10</strain>
    </source>
</reference>
<keyword evidence="2" id="KW-1185">Reference proteome</keyword>
<gene>
    <name evidence="1" type="ORF">PAXRUDRAFT_22494</name>
</gene>
<name>A0A0D0C8T2_9AGAM</name>
<reference evidence="1 2" key="1">
    <citation type="submission" date="2014-04" db="EMBL/GenBank/DDBJ databases">
        <authorList>
            <consortium name="DOE Joint Genome Institute"/>
            <person name="Kuo A."/>
            <person name="Kohler A."/>
            <person name="Jargeat P."/>
            <person name="Nagy L.G."/>
            <person name="Floudas D."/>
            <person name="Copeland A."/>
            <person name="Barry K.W."/>
            <person name="Cichocki N."/>
            <person name="Veneault-Fourrey C."/>
            <person name="LaButti K."/>
            <person name="Lindquist E.A."/>
            <person name="Lipzen A."/>
            <person name="Lundell T."/>
            <person name="Morin E."/>
            <person name="Murat C."/>
            <person name="Sun H."/>
            <person name="Tunlid A."/>
            <person name="Henrissat B."/>
            <person name="Grigoriev I.V."/>
            <person name="Hibbett D.S."/>
            <person name="Martin F."/>
            <person name="Nordberg H.P."/>
            <person name="Cantor M.N."/>
            <person name="Hua S.X."/>
        </authorList>
    </citation>
    <scope>NUCLEOTIDE SEQUENCE [LARGE SCALE GENOMIC DNA]</scope>
    <source>
        <strain evidence="1 2">Ve08.2h10</strain>
    </source>
</reference>